<dbReference type="GeneID" id="25904753"/>
<protein>
    <submittedName>
        <fullName evidence="1">Uncharacterized protein</fullName>
    </submittedName>
</protein>
<accession>A0A0L0G3S9</accession>
<dbReference type="RefSeq" id="XP_014157393.1">
    <property type="nucleotide sequence ID" value="XM_014301918.1"/>
</dbReference>
<reference evidence="1 2" key="1">
    <citation type="submission" date="2011-02" db="EMBL/GenBank/DDBJ databases">
        <title>The Genome Sequence of Sphaeroforma arctica JP610.</title>
        <authorList>
            <consortium name="The Broad Institute Genome Sequencing Platform"/>
            <person name="Russ C."/>
            <person name="Cuomo C."/>
            <person name="Young S.K."/>
            <person name="Zeng Q."/>
            <person name="Gargeya S."/>
            <person name="Alvarado L."/>
            <person name="Berlin A."/>
            <person name="Chapman S.B."/>
            <person name="Chen Z."/>
            <person name="Freedman E."/>
            <person name="Gellesch M."/>
            <person name="Goldberg J."/>
            <person name="Griggs A."/>
            <person name="Gujja S."/>
            <person name="Heilman E."/>
            <person name="Heiman D."/>
            <person name="Howarth C."/>
            <person name="Mehta T."/>
            <person name="Neiman D."/>
            <person name="Pearson M."/>
            <person name="Roberts A."/>
            <person name="Saif S."/>
            <person name="Shea T."/>
            <person name="Shenoy N."/>
            <person name="Sisk P."/>
            <person name="Stolte C."/>
            <person name="Sykes S."/>
            <person name="White J."/>
            <person name="Yandava C."/>
            <person name="Burger G."/>
            <person name="Gray M.W."/>
            <person name="Holland P.W.H."/>
            <person name="King N."/>
            <person name="Lang F.B.F."/>
            <person name="Roger A.J."/>
            <person name="Ruiz-Trillo I."/>
            <person name="Haas B."/>
            <person name="Nusbaum C."/>
            <person name="Birren B."/>
        </authorList>
    </citation>
    <scope>NUCLEOTIDE SEQUENCE [LARGE SCALE GENOMIC DNA]</scope>
    <source>
        <strain evidence="1 2">JP610</strain>
    </source>
</reference>
<evidence type="ECO:0000313" key="2">
    <source>
        <dbReference type="Proteomes" id="UP000054560"/>
    </source>
</evidence>
<sequence>MSSTPTALFPKQDGYIQRLIDVFDAHGSLPKATSSTAHRPSSLTGSDFKDNFVAYILGALSFAANMTRVDIA</sequence>
<organism evidence="1 2">
    <name type="scientific">Sphaeroforma arctica JP610</name>
    <dbReference type="NCBI Taxonomy" id="667725"/>
    <lineage>
        <taxon>Eukaryota</taxon>
        <taxon>Ichthyosporea</taxon>
        <taxon>Ichthyophonida</taxon>
        <taxon>Sphaeroforma</taxon>
    </lineage>
</organism>
<gene>
    <name evidence="1" type="ORF">SARC_04249</name>
</gene>
<dbReference type="EMBL" id="KQ241829">
    <property type="protein sequence ID" value="KNC83491.1"/>
    <property type="molecule type" value="Genomic_DNA"/>
</dbReference>
<evidence type="ECO:0000313" key="1">
    <source>
        <dbReference type="EMBL" id="KNC83491.1"/>
    </source>
</evidence>
<dbReference type="AlphaFoldDB" id="A0A0L0G3S9"/>
<proteinExistence type="predicted"/>
<dbReference type="Proteomes" id="UP000054560">
    <property type="component" value="Unassembled WGS sequence"/>
</dbReference>
<name>A0A0L0G3S9_9EUKA</name>
<keyword evidence="2" id="KW-1185">Reference proteome</keyword>